<evidence type="ECO:0000313" key="2">
    <source>
        <dbReference type="EMBL" id="ABK68478.1"/>
    </source>
</evidence>
<dbReference type="Gene3D" id="2.60.120.10">
    <property type="entry name" value="Jelly Rolls"/>
    <property type="match status" value="1"/>
</dbReference>
<dbReference type="SMART" id="SM00100">
    <property type="entry name" value="cNMP"/>
    <property type="match status" value="1"/>
</dbReference>
<dbReference type="EMBL" id="CP000479">
    <property type="protein sequence ID" value="ABK68478.1"/>
    <property type="molecule type" value="Genomic_DNA"/>
</dbReference>
<dbReference type="HOGENOM" id="CLU_2106219_0_0_11"/>
<evidence type="ECO:0000259" key="1">
    <source>
        <dbReference type="PROSITE" id="PS50042"/>
    </source>
</evidence>
<sequence length="115" mass="12525">MDEILTRSAIFRGVEPGAESLLTEQLQHVHFPRGYTVFAEHEPADRLYIIVSGKVKVGRRSADGRESLLTVAGPSDMVGELSIFNPGPRTTRSRPVEWCKSGRVSACGSVVATMP</sequence>
<accession>A0A0H3A2V5</accession>
<reference evidence="2 3" key="1">
    <citation type="submission" date="2006-10" db="EMBL/GenBank/DDBJ databases">
        <authorList>
            <person name="Fleischmann R.D."/>
            <person name="Dodson R.J."/>
            <person name="Haft D.H."/>
            <person name="Merkel J.S."/>
            <person name="Nelson W.C."/>
            <person name="Fraser C.M."/>
        </authorList>
    </citation>
    <scope>NUCLEOTIDE SEQUENCE [LARGE SCALE GENOMIC DNA]</scope>
    <source>
        <strain evidence="2 3">104</strain>
    </source>
</reference>
<protein>
    <submittedName>
        <fullName evidence="2">Transcriptional regulator, Crp/Fnr family protein</fullName>
    </submittedName>
</protein>
<dbReference type="InterPro" id="IPR050397">
    <property type="entry name" value="Env_Response_Regulators"/>
</dbReference>
<dbReference type="Proteomes" id="UP000001574">
    <property type="component" value="Chromosome"/>
</dbReference>
<dbReference type="InterPro" id="IPR000595">
    <property type="entry name" value="cNMP-bd_dom"/>
</dbReference>
<dbReference type="InterPro" id="IPR018490">
    <property type="entry name" value="cNMP-bd_dom_sf"/>
</dbReference>
<organism evidence="2 3">
    <name type="scientific">Mycobacterium avium (strain 104)</name>
    <dbReference type="NCBI Taxonomy" id="243243"/>
    <lineage>
        <taxon>Bacteria</taxon>
        <taxon>Bacillati</taxon>
        <taxon>Actinomycetota</taxon>
        <taxon>Actinomycetes</taxon>
        <taxon>Mycobacteriales</taxon>
        <taxon>Mycobacteriaceae</taxon>
        <taxon>Mycobacterium</taxon>
        <taxon>Mycobacterium avium complex (MAC)</taxon>
    </lineage>
</organism>
<dbReference type="KEGG" id="mav:MAV_5103"/>
<proteinExistence type="predicted"/>
<dbReference type="GO" id="GO:0003700">
    <property type="term" value="F:DNA-binding transcription factor activity"/>
    <property type="evidence" value="ECO:0007669"/>
    <property type="project" value="TreeGrafter"/>
</dbReference>
<name>A0A0H3A2V5_MYCA1</name>
<dbReference type="PROSITE" id="PS50042">
    <property type="entry name" value="CNMP_BINDING_3"/>
    <property type="match status" value="1"/>
</dbReference>
<dbReference type="Pfam" id="PF00027">
    <property type="entry name" value="cNMP_binding"/>
    <property type="match status" value="1"/>
</dbReference>
<gene>
    <name evidence="2" type="ordered locus">MAV_5103</name>
</gene>
<dbReference type="AlphaFoldDB" id="A0A0H3A2V5"/>
<dbReference type="PANTHER" id="PTHR24567">
    <property type="entry name" value="CRP FAMILY TRANSCRIPTIONAL REGULATORY PROTEIN"/>
    <property type="match status" value="1"/>
</dbReference>
<dbReference type="GO" id="GO:0005829">
    <property type="term" value="C:cytosol"/>
    <property type="evidence" value="ECO:0007669"/>
    <property type="project" value="TreeGrafter"/>
</dbReference>
<dbReference type="CDD" id="cd00038">
    <property type="entry name" value="CAP_ED"/>
    <property type="match status" value="1"/>
</dbReference>
<feature type="domain" description="Cyclic nucleotide-binding" evidence="1">
    <location>
        <begin position="10"/>
        <end position="91"/>
    </location>
</feature>
<dbReference type="PANTHER" id="PTHR24567:SF74">
    <property type="entry name" value="HTH-TYPE TRANSCRIPTIONAL REGULATOR ARCR"/>
    <property type="match status" value="1"/>
</dbReference>
<dbReference type="SUPFAM" id="SSF51206">
    <property type="entry name" value="cAMP-binding domain-like"/>
    <property type="match status" value="1"/>
</dbReference>
<evidence type="ECO:0000313" key="3">
    <source>
        <dbReference type="Proteomes" id="UP000001574"/>
    </source>
</evidence>
<dbReference type="InterPro" id="IPR014710">
    <property type="entry name" value="RmlC-like_jellyroll"/>
</dbReference>